<evidence type="ECO:0000256" key="6">
    <source>
        <dbReference type="PROSITE-ProRule" id="PRU00782"/>
    </source>
</evidence>
<proteinExistence type="inferred from homology"/>
<evidence type="ECO:0000256" key="8">
    <source>
        <dbReference type="SAM" id="MobiDB-lite"/>
    </source>
</evidence>
<keyword evidence="6" id="KW-0505">Motor protein</keyword>
<evidence type="ECO:0000256" key="3">
    <source>
        <dbReference type="ARBA" id="ARBA00022840"/>
    </source>
</evidence>
<dbReference type="GO" id="GO:0000146">
    <property type="term" value="F:microfilament motor activity"/>
    <property type="evidence" value="ECO:0007669"/>
    <property type="project" value="TreeGrafter"/>
</dbReference>
<evidence type="ECO:0000259" key="9">
    <source>
        <dbReference type="PROSITE" id="PS51456"/>
    </source>
</evidence>
<evidence type="ECO:0000256" key="4">
    <source>
        <dbReference type="ARBA" id="ARBA00023054"/>
    </source>
</evidence>
<feature type="compositionally biased region" description="Low complexity" evidence="8">
    <location>
        <begin position="579"/>
        <end position="591"/>
    </location>
</feature>
<gene>
    <name evidence="10" type="ORF">DICVIV_08653</name>
</gene>
<comment type="caution">
    <text evidence="6">Lacks conserved residue(s) required for the propagation of feature annotation.</text>
</comment>
<protein>
    <recommendedName>
        <fullName evidence="9">Myosin motor domain-containing protein</fullName>
    </recommendedName>
</protein>
<name>A0A0D8XSF9_DICVI</name>
<dbReference type="SMART" id="SM00242">
    <property type="entry name" value="MYSc"/>
    <property type="match status" value="1"/>
</dbReference>
<keyword evidence="5 6" id="KW-0009">Actin-binding</keyword>
<feature type="coiled-coil region" evidence="7">
    <location>
        <begin position="651"/>
        <end position="854"/>
    </location>
</feature>
<feature type="compositionally biased region" description="Basic and acidic residues" evidence="8">
    <location>
        <begin position="552"/>
        <end position="577"/>
    </location>
</feature>
<dbReference type="Proteomes" id="UP000053766">
    <property type="component" value="Unassembled WGS sequence"/>
</dbReference>
<dbReference type="PANTHER" id="PTHR13140:SF857">
    <property type="entry name" value="MYOSIN-11"/>
    <property type="match status" value="1"/>
</dbReference>
<dbReference type="GO" id="GO:0007015">
    <property type="term" value="P:actin filament organization"/>
    <property type="evidence" value="ECO:0007669"/>
    <property type="project" value="TreeGrafter"/>
</dbReference>
<dbReference type="Pfam" id="PF00063">
    <property type="entry name" value="Myosin_head"/>
    <property type="match status" value="2"/>
</dbReference>
<evidence type="ECO:0000256" key="2">
    <source>
        <dbReference type="ARBA" id="ARBA00022741"/>
    </source>
</evidence>
<dbReference type="SUPFAM" id="SSF52540">
    <property type="entry name" value="P-loop containing nucleoside triphosphate hydrolases"/>
    <property type="match status" value="1"/>
</dbReference>
<dbReference type="Gene3D" id="4.10.270.10">
    <property type="entry name" value="Myosin, subunit A"/>
    <property type="match status" value="1"/>
</dbReference>
<dbReference type="GO" id="GO:0005524">
    <property type="term" value="F:ATP binding"/>
    <property type="evidence" value="ECO:0007669"/>
    <property type="project" value="UniProtKB-KW"/>
</dbReference>
<dbReference type="SUPFAM" id="SSF57997">
    <property type="entry name" value="Tropomyosin"/>
    <property type="match status" value="1"/>
</dbReference>
<keyword evidence="11" id="KW-1185">Reference proteome</keyword>
<evidence type="ECO:0000256" key="7">
    <source>
        <dbReference type="SAM" id="Coils"/>
    </source>
</evidence>
<accession>A0A0D8XSF9</accession>
<dbReference type="EMBL" id="KN716415">
    <property type="protein sequence ID" value="KJH45306.1"/>
    <property type="molecule type" value="Genomic_DNA"/>
</dbReference>
<dbReference type="STRING" id="29172.A0A0D8XSF9"/>
<evidence type="ECO:0000256" key="1">
    <source>
        <dbReference type="ARBA" id="ARBA00008314"/>
    </source>
</evidence>
<dbReference type="GO" id="GO:0005737">
    <property type="term" value="C:cytoplasm"/>
    <property type="evidence" value="ECO:0007669"/>
    <property type="project" value="TreeGrafter"/>
</dbReference>
<dbReference type="OrthoDB" id="312459at2759"/>
<feature type="region of interest" description="Disordered" evidence="8">
    <location>
        <begin position="552"/>
        <end position="613"/>
    </location>
</feature>
<comment type="similarity">
    <text evidence="1 6">Belongs to the TRAFAC class myosin-kinesin ATPase superfamily. Myosin family.</text>
</comment>
<dbReference type="PANTHER" id="PTHR13140">
    <property type="entry name" value="MYOSIN"/>
    <property type="match status" value="1"/>
</dbReference>
<evidence type="ECO:0000313" key="10">
    <source>
        <dbReference type="EMBL" id="KJH45306.1"/>
    </source>
</evidence>
<dbReference type="PROSITE" id="PS51456">
    <property type="entry name" value="MYOSIN_MOTOR"/>
    <property type="match status" value="1"/>
</dbReference>
<evidence type="ECO:0000313" key="11">
    <source>
        <dbReference type="Proteomes" id="UP000053766"/>
    </source>
</evidence>
<keyword evidence="6" id="KW-0518">Myosin</keyword>
<dbReference type="GO" id="GO:0016459">
    <property type="term" value="C:myosin complex"/>
    <property type="evidence" value="ECO:0007669"/>
    <property type="project" value="UniProtKB-KW"/>
</dbReference>
<feature type="domain" description="Myosin motor" evidence="9">
    <location>
        <begin position="1"/>
        <end position="131"/>
    </location>
</feature>
<dbReference type="GO" id="GO:0016020">
    <property type="term" value="C:membrane"/>
    <property type="evidence" value="ECO:0007669"/>
    <property type="project" value="TreeGrafter"/>
</dbReference>
<reference evidence="10 11" key="1">
    <citation type="submission" date="2013-11" db="EMBL/GenBank/DDBJ databases">
        <title>Draft genome of the bovine lungworm Dictyocaulus viviparus.</title>
        <authorList>
            <person name="Mitreva M."/>
        </authorList>
    </citation>
    <scope>NUCLEOTIDE SEQUENCE [LARGE SCALE GENOMIC DNA]</scope>
    <source>
        <strain evidence="10 11">HannoverDv2000</strain>
    </source>
</reference>
<evidence type="ECO:0000256" key="5">
    <source>
        <dbReference type="ARBA" id="ARBA00023203"/>
    </source>
</evidence>
<dbReference type="AlphaFoldDB" id="A0A0D8XSF9"/>
<feature type="coiled-coil region" evidence="7">
    <location>
        <begin position="248"/>
        <end position="370"/>
    </location>
</feature>
<keyword evidence="2" id="KW-0547">Nucleotide-binding</keyword>
<dbReference type="InterPro" id="IPR027417">
    <property type="entry name" value="P-loop_NTPase"/>
</dbReference>
<keyword evidence="3" id="KW-0067">ATP-binding</keyword>
<dbReference type="Gene3D" id="1.20.58.530">
    <property type="match status" value="1"/>
</dbReference>
<feature type="compositionally biased region" description="Low complexity" evidence="8">
    <location>
        <begin position="598"/>
        <end position="610"/>
    </location>
</feature>
<reference evidence="11" key="2">
    <citation type="journal article" date="2016" name="Sci. Rep.">
        <title>Dictyocaulus viviparus genome, variome and transcriptome elucidate lungworm biology and support future intervention.</title>
        <authorList>
            <person name="McNulty S.N."/>
            <person name="Strube C."/>
            <person name="Rosa B.A."/>
            <person name="Martin J.C."/>
            <person name="Tyagi R."/>
            <person name="Choi Y.J."/>
            <person name="Wang Q."/>
            <person name="Hallsworth Pepin K."/>
            <person name="Zhang X."/>
            <person name="Ozersky P."/>
            <person name="Wilson R.K."/>
            <person name="Sternberg P.W."/>
            <person name="Gasser R.B."/>
            <person name="Mitreva M."/>
        </authorList>
    </citation>
    <scope>NUCLEOTIDE SEQUENCE [LARGE SCALE GENOMIC DNA]</scope>
    <source>
        <strain evidence="11">HannoverDv2000</strain>
    </source>
</reference>
<keyword evidence="4 7" id="KW-0175">Coiled coil</keyword>
<sequence length="898" mass="105501">MFVREQSEYLEEGIRWTQSDFALDLHPTIDIIEKPLGLLSLLEEECVVPNGSDQSLLQKLFTNLSKYPEFNKAKQTQRCQDVKHFTIKHYAGSVDYNIDSWVEKNRDVVENAVLEVMSESTIPLIKYLFPPGRCNGVLEGIRICREGYPSRLVFAEFVRRYGIFVNDAPQTGRFLYTFLQVMAHQRSADPRVSVNRVMKLARQKSFVKWASYQSIAIRIIQENVRSFAEMANWPWYRIFALVRPLIPKERDKERIRELEMQNEQLKLDNDELSTQNIKLSTNCDVLNEKVEEMQQSAEETCRMFKEELNEKNDQIQKIRNEMQQNEEVFELLEKRYNEQHQKVMKMNESLREYERKLDQTDLQKQELVKEVTRIRILLQKEQSLRELKEKECEESATLITELEGRVARFLDEINQLKLKLAKAENDIEDEKSRSQRQMDTVAELQRNISELNERIAKNDSLLLEEKNLRRKMEREHGRTEDDHAHLQATLTKLQQKYDVLKEECRRKDTEINRLEKKLEDKEIYMSDCIRELKEQHKSRVSELEEQFAEVKRKNSKLESENKMQKMKLETTFDRESSVDSDYGRSSSGRLSNAGRQYSSTSLSSLSGLRTMSRRMTDSDMSISLYSPRRRSEFSYDVTNCGLQRAPSASSIFEKDRRISELERQLSQSNTEQQIMKRELDVYKSNLTSLEQEKESLIRQHRSAMANSEELRRQLDAAESTADGLSERLRRAQNDAENWKKKHEDAVQEAKRDILDERNRAANKLAAVQAENALRVTRHVNNEADKEHLRDELGRAQAELDRAMITIRQLEGNMMSQEALGGTLEAQYRNALLELEAARDENHTLKTKIRRQYKQIELLTRKFMRAGRNELRNEHISKQTRQDGDERSLIISIEISLPS</sequence>
<organism evidence="10 11">
    <name type="scientific">Dictyocaulus viviparus</name>
    <name type="common">Bovine lungworm</name>
    <dbReference type="NCBI Taxonomy" id="29172"/>
    <lineage>
        <taxon>Eukaryota</taxon>
        <taxon>Metazoa</taxon>
        <taxon>Ecdysozoa</taxon>
        <taxon>Nematoda</taxon>
        <taxon>Chromadorea</taxon>
        <taxon>Rhabditida</taxon>
        <taxon>Rhabditina</taxon>
        <taxon>Rhabditomorpha</taxon>
        <taxon>Strongyloidea</taxon>
        <taxon>Metastrongylidae</taxon>
        <taxon>Dictyocaulus</taxon>
    </lineage>
</organism>
<dbReference type="GO" id="GO:0051015">
    <property type="term" value="F:actin filament binding"/>
    <property type="evidence" value="ECO:0007669"/>
    <property type="project" value="TreeGrafter"/>
</dbReference>
<dbReference type="InterPro" id="IPR001609">
    <property type="entry name" value="Myosin_head_motor_dom-like"/>
</dbReference>